<protein>
    <recommendedName>
        <fullName evidence="1">KAP NTPase domain-containing protein</fullName>
    </recommendedName>
</protein>
<dbReference type="Pfam" id="PF07693">
    <property type="entry name" value="KAP_NTPase"/>
    <property type="match status" value="1"/>
</dbReference>
<dbReference type="EMBL" id="CP049263">
    <property type="protein sequence ID" value="QPH97087.1"/>
    <property type="molecule type" value="Genomic_DNA"/>
</dbReference>
<dbReference type="InterPro" id="IPR011646">
    <property type="entry name" value="KAP_P-loop"/>
</dbReference>
<dbReference type="SUPFAM" id="SSF52540">
    <property type="entry name" value="P-loop containing nucleoside triphosphate hydrolases"/>
    <property type="match status" value="1"/>
</dbReference>
<reference evidence="2 3" key="2">
    <citation type="journal article" date="2020" name="Microb. Genom.">
        <title>Analysis of complete Campylobacter concisus genomes identifies genomospecies features, secretion systems and novel plasmids and their association with severe ulcerative colitis.</title>
        <authorList>
            <person name="Liu F."/>
            <person name="Chen S."/>
            <person name="Luu L.D.W."/>
            <person name="Lee S.A."/>
            <person name="Tay A.C.Y."/>
            <person name="Wu R."/>
            <person name="Riordan S.M."/>
            <person name="Lan R."/>
            <person name="Liu L."/>
            <person name="Zhang L."/>
        </authorList>
    </citation>
    <scope>NUCLEOTIDE SEQUENCE [LARGE SCALE GENOMIC DNA]</scope>
    <source>
        <strain evidence="2 3">H16O-S1</strain>
    </source>
</reference>
<gene>
    <name evidence="2" type="ORF">CVS89_02140</name>
</gene>
<reference evidence="2 3" key="1">
    <citation type="journal article" date="2018" name="Emerg. Microbes Infect.">
        <title>Genomic analysis of oral Campylobacter concisus strains identified a potential bacterial molecular marker associated with active Crohn's disease.</title>
        <authorList>
            <person name="Liu F."/>
            <person name="Ma R."/>
            <person name="Tay C.Y.A."/>
            <person name="Octavia S."/>
            <person name="Lan R."/>
            <person name="Chung H.K.L."/>
            <person name="Riordan S.M."/>
            <person name="Grimm M.C."/>
            <person name="Leong R.W."/>
            <person name="Tanaka M.M."/>
            <person name="Connor S."/>
            <person name="Zhang L."/>
        </authorList>
    </citation>
    <scope>NUCLEOTIDE SEQUENCE [LARGE SCALE GENOMIC DNA]</scope>
    <source>
        <strain evidence="2 3">H16O-S1</strain>
    </source>
</reference>
<sequence length="602" mass="71177">MNSSKVDIEKRLEEILKRKVGTCIVLDGEWGVGKTTFWKNFSDAKFNEKSVYVSLFGKESIQEIKQEISLRFYQKNKILSKILEKCKKFNPTGFFSFFTKRFVDNKIAEFSLIMLDLLYTDKYKDAIICFDDFERISDKLNLKDILGLISEYKEQQNCHIVMILNRSKMTTFVKNNQNECGGDIEDQESGNNIQEDNSKMELEKILSEHKDKIMDYEFYYNPTPEESFSIVSGELVGNYQEVARQYFKKHEINNIRVIRRAINALNDYHKYLENVEENHKKTKDCILMFILGISVINSMNSLSKLEQFFGIRNFYGELEDIYGLFKNKGYLSNVDALIFSKDVDYHQLSLNIFSYVKRSIIDADEFKKIVGRLIEREQFEEVKNSIINEYFNGIYDLQYKNSDFTNKLFGYLEENKERILDIVEFDSFLLYIEKLGEFDEKHKEKYHKFAIEVLLKHLKSIFDNKQYEYFDTEIINKMNGFDDQIKDLYNKLMYEKEFFKISTAEGIIENILKSKSPIPEVLSSKIKSEDLEKYCYANKDFVYSAVKFLRPDRHPEANELKNKILEVFNKISKNGNESQKLQMTLLLEFLEKEKGKPSMELL</sequence>
<accession>A0A7S9S6R0</accession>
<dbReference type="InterPro" id="IPR027417">
    <property type="entry name" value="P-loop_NTPase"/>
</dbReference>
<dbReference type="RefSeq" id="WP_107848153.1">
    <property type="nucleotide sequence ID" value="NZ_CP049234.1"/>
</dbReference>
<evidence type="ECO:0000259" key="1">
    <source>
        <dbReference type="Pfam" id="PF07693"/>
    </source>
</evidence>
<evidence type="ECO:0000313" key="2">
    <source>
        <dbReference type="EMBL" id="QPH97087.1"/>
    </source>
</evidence>
<dbReference type="Gene3D" id="3.40.50.300">
    <property type="entry name" value="P-loop containing nucleotide triphosphate hydrolases"/>
    <property type="match status" value="1"/>
</dbReference>
<evidence type="ECO:0000313" key="3">
    <source>
        <dbReference type="Proteomes" id="UP000594571"/>
    </source>
</evidence>
<feature type="domain" description="KAP NTPase" evidence="1">
    <location>
        <begin position="15"/>
        <end position="143"/>
    </location>
</feature>
<organism evidence="2 3">
    <name type="scientific">Campylobacter concisus</name>
    <dbReference type="NCBI Taxonomy" id="199"/>
    <lineage>
        <taxon>Bacteria</taxon>
        <taxon>Pseudomonadati</taxon>
        <taxon>Campylobacterota</taxon>
        <taxon>Epsilonproteobacteria</taxon>
        <taxon>Campylobacterales</taxon>
        <taxon>Campylobacteraceae</taxon>
        <taxon>Campylobacter</taxon>
    </lineage>
</organism>
<name>A0A7S9S6R0_9BACT</name>
<proteinExistence type="predicted"/>
<dbReference type="Proteomes" id="UP000594571">
    <property type="component" value="Chromosome"/>
</dbReference>
<dbReference type="AlphaFoldDB" id="A0A7S9S6R0"/>